<proteinExistence type="inferred from homology"/>
<evidence type="ECO:0000256" key="1">
    <source>
        <dbReference type="ARBA" id="ARBA00006607"/>
    </source>
</evidence>
<dbReference type="InterPro" id="IPR027409">
    <property type="entry name" value="GroEL-like_apical_dom_sf"/>
</dbReference>
<evidence type="ECO:0000313" key="9">
    <source>
        <dbReference type="EMBL" id="KOH45536.1"/>
    </source>
</evidence>
<dbReference type="NCBIfam" id="NF009488">
    <property type="entry name" value="PRK12850.1"/>
    <property type="match status" value="1"/>
</dbReference>
<dbReference type="FunFam" id="3.50.7.10:FF:000001">
    <property type="entry name" value="60 kDa chaperonin"/>
    <property type="match status" value="1"/>
</dbReference>
<comment type="function">
    <text evidence="6 8">Together with its co-chaperonin GroES, plays an essential role in assisting protein folding. The GroEL-GroES system forms a nano-cage that allows encapsulation of the non-native substrate proteins and provides a physical environment optimized to promote and accelerate protein folding.</text>
</comment>
<dbReference type="PROSITE" id="PS00296">
    <property type="entry name" value="CHAPERONINS_CPN60"/>
    <property type="match status" value="1"/>
</dbReference>
<dbReference type="GO" id="GO:0042026">
    <property type="term" value="P:protein refolding"/>
    <property type="evidence" value="ECO:0007669"/>
    <property type="project" value="UniProtKB-UniRule"/>
</dbReference>
<dbReference type="AlphaFoldDB" id="A0A0L8VAQ0"/>
<dbReference type="PANTHER" id="PTHR45633">
    <property type="entry name" value="60 KDA HEAT SHOCK PROTEIN, MITOCHONDRIAL"/>
    <property type="match status" value="1"/>
</dbReference>
<keyword evidence="5 6" id="KW-0413">Isomerase</keyword>
<dbReference type="InterPro" id="IPR002423">
    <property type="entry name" value="Cpn60/GroEL/TCP-1"/>
</dbReference>
<feature type="binding site" evidence="6">
    <location>
        <position position="50"/>
    </location>
    <ligand>
        <name>ATP</name>
        <dbReference type="ChEBI" id="CHEBI:30616"/>
    </ligand>
</feature>
<dbReference type="InterPro" id="IPR018370">
    <property type="entry name" value="Chaperonin_Cpn60_CS"/>
</dbReference>
<dbReference type="InterPro" id="IPR027410">
    <property type="entry name" value="TCP-1-like_intermed_sf"/>
</dbReference>
<gene>
    <name evidence="6" type="primary">groEL</name>
    <name evidence="6" type="synonym">groL</name>
    <name evidence="9" type="ORF">NC99_16460</name>
</gene>
<protein>
    <recommendedName>
        <fullName evidence="6">Chaperonin GroEL</fullName>
        <ecNumber evidence="6">5.6.1.7</ecNumber>
    </recommendedName>
    <alternativeName>
        <fullName evidence="6">60 kDa chaperonin</fullName>
    </alternativeName>
    <alternativeName>
        <fullName evidence="6">Chaperonin-60</fullName>
        <shortName evidence="6">Cpn60</shortName>
    </alternativeName>
</protein>
<dbReference type="GO" id="GO:0140662">
    <property type="term" value="F:ATP-dependent protein folding chaperone"/>
    <property type="evidence" value="ECO:0007669"/>
    <property type="project" value="InterPro"/>
</dbReference>
<feature type="binding site" evidence="6">
    <location>
        <position position="495"/>
    </location>
    <ligand>
        <name>ATP</name>
        <dbReference type="ChEBI" id="CHEBI:30616"/>
    </ligand>
</feature>
<dbReference type="InterPro" id="IPR001844">
    <property type="entry name" value="Cpn60/GroEL"/>
</dbReference>
<feature type="binding site" evidence="6">
    <location>
        <begin position="86"/>
        <end position="90"/>
    </location>
    <ligand>
        <name>ATP</name>
        <dbReference type="ChEBI" id="CHEBI:30616"/>
    </ligand>
</feature>
<keyword evidence="2 6" id="KW-0547">Nucleotide-binding</keyword>
<dbReference type="InterPro" id="IPR027413">
    <property type="entry name" value="GROEL-like_equatorial_sf"/>
</dbReference>
<sequence length="544" mass="58349">MAKEIKFDVEARELLKKGVDQLADAVKVTLGPKGRNVVIEKKFGAPQITKDGVTVAKEIELPDAYANIGAQMVKEVASKTGDDAGDGTTTATVLAQSIVNVGVKNVTAGANPMDLKRGIDKAVRKVVESIQSQAQNIGDDYNKIKQVAKVSANGDEEIGSLIAEAMEKVHKEGVITVEEAKGTETYVDVVEGMQFDRGYISPYFVTDTEKMEASLENPFILIHDKKISTMKDLLPVLEQTAQSGRPLMIIAEDVDGEALATLVVNRLRGSLKVCAVKAPGFGDRRKEMLEDLAILTGGTVITEEKGMKLEDTTLEMLGQAEKITVDKENTTVVAGAGEDEAIKSRVGMIKRQIESTTSDYDREKLQERLAKLAGGVAVLYVGAASEVEMKEKKDRVDDALSATRAAVEEGIVPGGGVAYIRAISSLDGLTGENEDETTGIEIIKRAIEEPLRQIVTNAGKEGAVVVQKVREGEGDFGYNARVDEYQNLYETGVIDPAKVTRVALENAASIAGMFLTTECVLVEEKEDHPAPAMPPMGGGMGGMM</sequence>
<organism evidence="9 10">
    <name type="scientific">Sunxiuqinia dokdonensis</name>
    <dbReference type="NCBI Taxonomy" id="1409788"/>
    <lineage>
        <taxon>Bacteria</taxon>
        <taxon>Pseudomonadati</taxon>
        <taxon>Bacteroidota</taxon>
        <taxon>Bacteroidia</taxon>
        <taxon>Marinilabiliales</taxon>
        <taxon>Prolixibacteraceae</taxon>
        <taxon>Sunxiuqinia</taxon>
    </lineage>
</organism>
<evidence type="ECO:0000256" key="6">
    <source>
        <dbReference type="HAMAP-Rule" id="MF_00600"/>
    </source>
</evidence>
<dbReference type="SUPFAM" id="SSF52029">
    <property type="entry name" value="GroEL apical domain-like"/>
    <property type="match status" value="1"/>
</dbReference>
<evidence type="ECO:0000256" key="8">
    <source>
        <dbReference type="RuleBase" id="RU000419"/>
    </source>
</evidence>
<evidence type="ECO:0000256" key="5">
    <source>
        <dbReference type="ARBA" id="ARBA00023235"/>
    </source>
</evidence>
<dbReference type="CDD" id="cd03344">
    <property type="entry name" value="GroEL"/>
    <property type="match status" value="1"/>
</dbReference>
<dbReference type="NCBIfam" id="TIGR02348">
    <property type="entry name" value="GroEL"/>
    <property type="match status" value="1"/>
</dbReference>
<dbReference type="Gene3D" id="1.10.560.10">
    <property type="entry name" value="GroEL-like equatorial domain"/>
    <property type="match status" value="1"/>
</dbReference>
<keyword evidence="3 6" id="KW-0067">ATP-binding</keyword>
<evidence type="ECO:0000256" key="3">
    <source>
        <dbReference type="ARBA" id="ARBA00022840"/>
    </source>
</evidence>
<evidence type="ECO:0000313" key="10">
    <source>
        <dbReference type="Proteomes" id="UP000036958"/>
    </source>
</evidence>
<evidence type="ECO:0000256" key="4">
    <source>
        <dbReference type="ARBA" id="ARBA00023186"/>
    </source>
</evidence>
<dbReference type="Gene3D" id="3.50.7.10">
    <property type="entry name" value="GroEL"/>
    <property type="match status" value="1"/>
</dbReference>
<dbReference type="SUPFAM" id="SSF48592">
    <property type="entry name" value="GroEL equatorial domain-like"/>
    <property type="match status" value="1"/>
</dbReference>
<keyword evidence="4 6" id="KW-0143">Chaperone</keyword>
<feature type="binding site" evidence="6">
    <location>
        <begin position="29"/>
        <end position="32"/>
    </location>
    <ligand>
        <name>ATP</name>
        <dbReference type="ChEBI" id="CHEBI:30616"/>
    </ligand>
</feature>
<dbReference type="Pfam" id="PF00118">
    <property type="entry name" value="Cpn60_TCP1"/>
    <property type="match status" value="1"/>
</dbReference>
<dbReference type="SUPFAM" id="SSF54849">
    <property type="entry name" value="GroEL-intermediate domain like"/>
    <property type="match status" value="1"/>
</dbReference>
<dbReference type="PATRIC" id="fig|1409788.3.peg.1700"/>
<dbReference type="Proteomes" id="UP000036958">
    <property type="component" value="Unassembled WGS sequence"/>
</dbReference>
<dbReference type="HAMAP" id="MF_00600">
    <property type="entry name" value="CH60"/>
    <property type="match status" value="1"/>
</dbReference>
<dbReference type="GO" id="GO:0005524">
    <property type="term" value="F:ATP binding"/>
    <property type="evidence" value="ECO:0007669"/>
    <property type="project" value="UniProtKB-UniRule"/>
</dbReference>
<reference evidence="10" key="1">
    <citation type="submission" date="2015-07" db="EMBL/GenBank/DDBJ databases">
        <title>Genome sequencing of Sunxiuqinia dokdonensis strain SK.</title>
        <authorList>
            <person name="Ahn S."/>
            <person name="Kim B.-C."/>
        </authorList>
    </citation>
    <scope>NUCLEOTIDE SEQUENCE [LARGE SCALE GENOMIC DNA]</scope>
    <source>
        <strain evidence="10">SK</strain>
    </source>
</reference>
<dbReference type="PRINTS" id="PR00298">
    <property type="entry name" value="CHAPERONIN60"/>
</dbReference>
<comment type="subunit">
    <text evidence="6 8">Forms a cylinder of 14 subunits composed of two heptameric rings stacked back-to-back. Interacts with the co-chaperonin GroES.</text>
</comment>
<comment type="caution">
    <text evidence="6">Lacks conserved residue(s) required for the propagation of feature annotation.</text>
</comment>
<accession>A0A0L8VAQ0</accession>
<name>A0A0L8VAQ0_9BACT</name>
<dbReference type="RefSeq" id="WP_053181701.1">
    <property type="nucleotide sequence ID" value="NZ_LGIA01000112.1"/>
</dbReference>
<feature type="binding site" evidence="6">
    <location>
        <position position="415"/>
    </location>
    <ligand>
        <name>ATP</name>
        <dbReference type="ChEBI" id="CHEBI:30616"/>
    </ligand>
</feature>
<dbReference type="OrthoDB" id="9766614at2"/>
<evidence type="ECO:0000256" key="7">
    <source>
        <dbReference type="RuleBase" id="RU000418"/>
    </source>
</evidence>
<dbReference type="NCBIfam" id="NF009487">
    <property type="entry name" value="PRK12849.1"/>
    <property type="match status" value="1"/>
</dbReference>
<dbReference type="Gene3D" id="3.30.260.10">
    <property type="entry name" value="TCP-1-like chaperonin intermediate domain"/>
    <property type="match status" value="1"/>
</dbReference>
<dbReference type="GO" id="GO:0016853">
    <property type="term" value="F:isomerase activity"/>
    <property type="evidence" value="ECO:0007669"/>
    <property type="project" value="UniProtKB-KW"/>
</dbReference>
<dbReference type="NCBIfam" id="NF009489">
    <property type="entry name" value="PRK12851.1"/>
    <property type="match status" value="1"/>
</dbReference>
<keyword evidence="10" id="KW-1185">Reference proteome</keyword>
<evidence type="ECO:0000256" key="2">
    <source>
        <dbReference type="ARBA" id="ARBA00022741"/>
    </source>
</evidence>
<dbReference type="EC" id="5.6.1.7" evidence="6"/>
<dbReference type="GO" id="GO:0005737">
    <property type="term" value="C:cytoplasm"/>
    <property type="evidence" value="ECO:0007669"/>
    <property type="project" value="UniProtKB-SubCell"/>
</dbReference>
<dbReference type="STRING" id="1409788.NC99_16460"/>
<comment type="similarity">
    <text evidence="1 6 7">Belongs to the chaperonin (HSP60) family.</text>
</comment>
<keyword evidence="6" id="KW-0963">Cytoplasm</keyword>
<dbReference type="GO" id="GO:0051082">
    <property type="term" value="F:unfolded protein binding"/>
    <property type="evidence" value="ECO:0007669"/>
    <property type="project" value="UniProtKB-UniRule"/>
</dbReference>
<comment type="caution">
    <text evidence="9">The sequence shown here is derived from an EMBL/GenBank/DDBJ whole genome shotgun (WGS) entry which is preliminary data.</text>
</comment>
<dbReference type="EMBL" id="LGIA01000112">
    <property type="protein sequence ID" value="KOH45536.1"/>
    <property type="molecule type" value="Genomic_DNA"/>
</dbReference>
<dbReference type="NCBIfam" id="NF000592">
    <property type="entry name" value="PRK00013.1"/>
    <property type="match status" value="1"/>
</dbReference>
<comment type="subcellular location">
    <subcellularLocation>
        <location evidence="6">Cytoplasm</location>
    </subcellularLocation>
</comment>